<proteinExistence type="predicted"/>
<comment type="caution">
    <text evidence="2">The sequence shown here is derived from an EMBL/GenBank/DDBJ whole genome shotgun (WGS) entry which is preliminary data.</text>
</comment>
<dbReference type="AlphaFoldDB" id="A0A3N0Z546"/>
<evidence type="ECO:0000256" key="1">
    <source>
        <dbReference type="SAM" id="MobiDB-lite"/>
    </source>
</evidence>
<sequence length="282" mass="30518">MRNTHLVSKPHFRILLQQGPKLKPSLGSPRTHRDGANTHEDTSNELRFSPFRITDPLPKAFMAVPDQLSGCFGPVWKSSSSNVPNFLASFPPLVTSSPLDLSAPLVSSRSSALPPLLILCGSSDSPRASRSPAQHEDVHSPAPTQASRPMSLLQIHCGPSALGIFRDPSSLQLSLSQLSLCLCHGLPGLQLRFNPPPFRLHNASPSLRPPRCPHFLRHRHSLQIPRLRLGSASQKLHFGLPGRGCHPGSSASLLCKILHEPWVPPPSVSLRVSPGHSAKATP</sequence>
<feature type="compositionally biased region" description="Basic and acidic residues" evidence="1">
    <location>
        <begin position="31"/>
        <end position="43"/>
    </location>
</feature>
<organism evidence="2 3">
    <name type="scientific">Anabarilius grahami</name>
    <name type="common">Kanglang fish</name>
    <name type="synonym">Barilius grahami</name>
    <dbReference type="NCBI Taxonomy" id="495550"/>
    <lineage>
        <taxon>Eukaryota</taxon>
        <taxon>Metazoa</taxon>
        <taxon>Chordata</taxon>
        <taxon>Craniata</taxon>
        <taxon>Vertebrata</taxon>
        <taxon>Euteleostomi</taxon>
        <taxon>Actinopterygii</taxon>
        <taxon>Neopterygii</taxon>
        <taxon>Teleostei</taxon>
        <taxon>Ostariophysi</taxon>
        <taxon>Cypriniformes</taxon>
        <taxon>Xenocyprididae</taxon>
        <taxon>Xenocypridinae</taxon>
        <taxon>Xenocypridinae incertae sedis</taxon>
        <taxon>Anabarilius</taxon>
    </lineage>
</organism>
<dbReference type="Proteomes" id="UP000281406">
    <property type="component" value="Unassembled WGS sequence"/>
</dbReference>
<name>A0A3N0Z546_ANAGA</name>
<evidence type="ECO:0000313" key="3">
    <source>
        <dbReference type="Proteomes" id="UP000281406"/>
    </source>
</evidence>
<gene>
    <name evidence="2" type="ORF">DPX16_7002</name>
</gene>
<feature type="region of interest" description="Disordered" evidence="1">
    <location>
        <begin position="18"/>
        <end position="43"/>
    </location>
</feature>
<accession>A0A3N0Z546</accession>
<feature type="region of interest" description="Disordered" evidence="1">
    <location>
        <begin position="124"/>
        <end position="146"/>
    </location>
</feature>
<keyword evidence="3" id="KW-1185">Reference proteome</keyword>
<reference evidence="2 3" key="1">
    <citation type="submission" date="2018-10" db="EMBL/GenBank/DDBJ databases">
        <title>Genome assembly for a Yunnan-Guizhou Plateau 3E fish, Anabarilius grahami (Regan), and its evolutionary and genetic applications.</title>
        <authorList>
            <person name="Jiang W."/>
        </authorList>
    </citation>
    <scope>NUCLEOTIDE SEQUENCE [LARGE SCALE GENOMIC DNA]</scope>
    <source>
        <strain evidence="2">AG-KIZ</strain>
        <tissue evidence="2">Muscle</tissue>
    </source>
</reference>
<dbReference type="EMBL" id="RJVU01010503">
    <property type="protein sequence ID" value="ROL53402.1"/>
    <property type="molecule type" value="Genomic_DNA"/>
</dbReference>
<evidence type="ECO:0000313" key="2">
    <source>
        <dbReference type="EMBL" id="ROL53402.1"/>
    </source>
</evidence>
<protein>
    <submittedName>
        <fullName evidence="2">Uncharacterized protein</fullName>
    </submittedName>
</protein>